<proteinExistence type="predicted"/>
<dbReference type="InterPro" id="IPR035810">
    <property type="entry name" value="PEBP_euk"/>
</dbReference>
<comment type="caution">
    <text evidence="2">The sequence shown here is derived from an EMBL/GenBank/DDBJ whole genome shotgun (WGS) entry which is preliminary data.</text>
</comment>
<dbReference type="GO" id="GO:0046578">
    <property type="term" value="P:regulation of Ras protein signal transduction"/>
    <property type="evidence" value="ECO:0007669"/>
    <property type="project" value="TreeGrafter"/>
</dbReference>
<dbReference type="InterPro" id="IPR008914">
    <property type="entry name" value="PEBP"/>
</dbReference>
<evidence type="ECO:0000313" key="3">
    <source>
        <dbReference type="Proteomes" id="UP000800093"/>
    </source>
</evidence>
<dbReference type="PANTHER" id="PTHR11362">
    <property type="entry name" value="PHOSPHATIDYLETHANOLAMINE-BINDING PROTEIN"/>
    <property type="match status" value="1"/>
</dbReference>
<dbReference type="Pfam" id="PF01161">
    <property type="entry name" value="PBP"/>
    <property type="match status" value="1"/>
</dbReference>
<dbReference type="PANTHER" id="PTHR11362:SF141">
    <property type="entry name" value="PHOSPHATIDYLETHANOLAMINE-BINDING PROTEIN"/>
    <property type="match status" value="1"/>
</dbReference>
<name>A0A9P4N9Y2_9PLEO</name>
<sequence length="239" mass="25207">MYITSSALFAALVSFAQAQTTPQGFSPSVNTMLPVIFNSTSVSTPGQQLTIAETAQQPQLALSSSDVSSSDTYMFIMVDLDIPPMGNSTSRNTLLHAMITDFKATSQTLTDSSVLLTSQQIGPAAYIGPAPPETDTVAHRYVELLFQQPSTLQVSADDFQEVSDRIGFDVSSFMEENGLSEPVAGNFFTVDPRAGNNATATSTGGIVMNTLQPFEGVAVEKKVSLGLVGLLGGLALLLV</sequence>
<dbReference type="GO" id="GO:0030162">
    <property type="term" value="P:regulation of proteolysis"/>
    <property type="evidence" value="ECO:0007669"/>
    <property type="project" value="TreeGrafter"/>
</dbReference>
<feature type="chain" id="PRO_5040242727" evidence="1">
    <location>
        <begin position="19"/>
        <end position="239"/>
    </location>
</feature>
<reference evidence="3" key="1">
    <citation type="journal article" date="2020" name="Stud. Mycol.">
        <title>101 Dothideomycetes genomes: A test case for predicting lifestyles and emergence of pathogens.</title>
        <authorList>
            <person name="Haridas S."/>
            <person name="Albert R."/>
            <person name="Binder M."/>
            <person name="Bloem J."/>
            <person name="LaButti K."/>
            <person name="Salamov A."/>
            <person name="Andreopoulos B."/>
            <person name="Baker S."/>
            <person name="Barry K."/>
            <person name="Bills G."/>
            <person name="Bluhm B."/>
            <person name="Cannon C."/>
            <person name="Castanera R."/>
            <person name="Culley D."/>
            <person name="Daum C."/>
            <person name="Ezra D."/>
            <person name="Gonzalez J."/>
            <person name="Henrissat B."/>
            <person name="Kuo A."/>
            <person name="Liang C."/>
            <person name="Lipzen A."/>
            <person name="Lutzoni F."/>
            <person name="Magnuson J."/>
            <person name="Mondo S."/>
            <person name="Nolan M."/>
            <person name="Ohm R."/>
            <person name="Pangilinan J."/>
            <person name="Park H.-J."/>
            <person name="Ramirez L."/>
            <person name="Alfaro M."/>
            <person name="Sun H."/>
            <person name="Tritt A."/>
            <person name="Yoshinaga Y."/>
            <person name="Zwiers L.-H."/>
            <person name="Turgeon B."/>
            <person name="Goodwin S."/>
            <person name="Spatafora J."/>
            <person name="Crous P."/>
            <person name="Grigoriev I."/>
        </authorList>
    </citation>
    <scope>NUCLEOTIDE SEQUENCE [LARGE SCALE GENOMIC DNA]</scope>
    <source>
        <strain evidence="3">CBS 304.66</strain>
    </source>
</reference>
<dbReference type="GO" id="GO:0030414">
    <property type="term" value="F:peptidase inhibitor activity"/>
    <property type="evidence" value="ECO:0007669"/>
    <property type="project" value="TreeGrafter"/>
</dbReference>
<dbReference type="InterPro" id="IPR036610">
    <property type="entry name" value="PEBP-like_sf"/>
</dbReference>
<dbReference type="EMBL" id="ML986582">
    <property type="protein sequence ID" value="KAF2269313.1"/>
    <property type="molecule type" value="Genomic_DNA"/>
</dbReference>
<dbReference type="Gene3D" id="3.90.280.10">
    <property type="entry name" value="PEBP-like"/>
    <property type="match status" value="1"/>
</dbReference>
<accession>A0A9P4N9Y2</accession>
<dbReference type="GO" id="GO:0005543">
    <property type="term" value="F:phospholipid binding"/>
    <property type="evidence" value="ECO:0007669"/>
    <property type="project" value="TreeGrafter"/>
</dbReference>
<organism evidence="2 3">
    <name type="scientific">Lojkania enalia</name>
    <dbReference type="NCBI Taxonomy" id="147567"/>
    <lineage>
        <taxon>Eukaryota</taxon>
        <taxon>Fungi</taxon>
        <taxon>Dikarya</taxon>
        <taxon>Ascomycota</taxon>
        <taxon>Pezizomycotina</taxon>
        <taxon>Dothideomycetes</taxon>
        <taxon>Pleosporomycetidae</taxon>
        <taxon>Pleosporales</taxon>
        <taxon>Pleosporales incertae sedis</taxon>
        <taxon>Lojkania</taxon>
    </lineage>
</organism>
<dbReference type="CDD" id="cd00866">
    <property type="entry name" value="PEBP_euk"/>
    <property type="match status" value="1"/>
</dbReference>
<protein>
    <submittedName>
        <fullName evidence="2">PEBP-like protein</fullName>
    </submittedName>
</protein>
<dbReference type="AlphaFoldDB" id="A0A9P4N9Y2"/>
<dbReference type="OrthoDB" id="2506647at2759"/>
<evidence type="ECO:0000313" key="2">
    <source>
        <dbReference type="EMBL" id="KAF2269313.1"/>
    </source>
</evidence>
<feature type="signal peptide" evidence="1">
    <location>
        <begin position="1"/>
        <end position="18"/>
    </location>
</feature>
<gene>
    <name evidence="2" type="ORF">CC78DRAFT_277163</name>
</gene>
<evidence type="ECO:0000256" key="1">
    <source>
        <dbReference type="SAM" id="SignalP"/>
    </source>
</evidence>
<keyword evidence="1" id="KW-0732">Signal</keyword>
<dbReference type="SUPFAM" id="SSF49777">
    <property type="entry name" value="PEBP-like"/>
    <property type="match status" value="1"/>
</dbReference>
<keyword evidence="3" id="KW-1185">Reference proteome</keyword>
<dbReference type="Proteomes" id="UP000800093">
    <property type="component" value="Unassembled WGS sequence"/>
</dbReference>